<evidence type="ECO:0000259" key="1">
    <source>
        <dbReference type="Pfam" id="PF00534"/>
    </source>
</evidence>
<dbReference type="PANTHER" id="PTHR45947">
    <property type="entry name" value="SULFOQUINOVOSYL TRANSFERASE SQD2"/>
    <property type="match status" value="1"/>
</dbReference>
<dbReference type="Gene3D" id="3.40.50.2000">
    <property type="entry name" value="Glycogen Phosphorylase B"/>
    <property type="match status" value="2"/>
</dbReference>
<accession>A0A6J5FMP3</accession>
<evidence type="ECO:0008006" key="5">
    <source>
        <dbReference type="Google" id="ProtNLM"/>
    </source>
</evidence>
<dbReference type="InterPro" id="IPR028098">
    <property type="entry name" value="Glyco_trans_4-like_N"/>
</dbReference>
<sequence>MKDIVHITEAFGGGVLSMLTELSNRAAEAGANVSVIYSLRRETPANFESLFHPKVKMTHVSMCREISFKKDWSSLLALVQNLRDRNPQVIHLHSSKAGVLGRAAAKIASPHAKVFYSPHGPAFLRRDVSPAKQYTYLSFERLANFIGGTIVACSRSELHEIKGRVHAHSSILIENGVDIDEIPQRCKRSDDKVMIGMTGRASFQKNHEVFLKLANEFRDPSVSFMWIGGTEEEVPDAYRGDAVTCSGWVTRARALELMSQLDVYVQTSRWEGMPMALIEAQVAGIPAVVTNVVGNRDIVIHCVTGFVASNDEELAKYLALLRDNPTLRQQMGAAARKRAMERFSMDLIFREWQLLYGLADERITRNEPLIVDIAHPYDVNS</sequence>
<evidence type="ECO:0000259" key="2">
    <source>
        <dbReference type="Pfam" id="PF13579"/>
    </source>
</evidence>
<name>A0A6J5FMP3_9BURK</name>
<gene>
    <name evidence="3" type="ORF">LMG27177_01420</name>
</gene>
<dbReference type="AlphaFoldDB" id="A0A6J5FMP3"/>
<dbReference type="InterPro" id="IPR001296">
    <property type="entry name" value="Glyco_trans_1"/>
</dbReference>
<dbReference type="RefSeq" id="WP_175158717.1">
    <property type="nucleotide sequence ID" value="NZ_CADIKI010000003.1"/>
</dbReference>
<organism evidence="3 4">
    <name type="scientific">Paraburkholderia fynbosensis</name>
    <dbReference type="NCBI Taxonomy" id="1200993"/>
    <lineage>
        <taxon>Bacteria</taxon>
        <taxon>Pseudomonadati</taxon>
        <taxon>Pseudomonadota</taxon>
        <taxon>Betaproteobacteria</taxon>
        <taxon>Burkholderiales</taxon>
        <taxon>Burkholderiaceae</taxon>
        <taxon>Paraburkholderia</taxon>
    </lineage>
</organism>
<protein>
    <recommendedName>
        <fullName evidence="5">D-inositol-3-phosphate glycosyltransferase</fullName>
    </recommendedName>
</protein>
<keyword evidence="4" id="KW-1185">Reference proteome</keyword>
<reference evidence="3 4" key="1">
    <citation type="submission" date="2020-04" db="EMBL/GenBank/DDBJ databases">
        <authorList>
            <person name="De Canck E."/>
        </authorList>
    </citation>
    <scope>NUCLEOTIDE SEQUENCE [LARGE SCALE GENOMIC DNA]</scope>
    <source>
        <strain evidence="3 4">LMG 27177</strain>
    </source>
</reference>
<dbReference type="Pfam" id="PF13579">
    <property type="entry name" value="Glyco_trans_4_4"/>
    <property type="match status" value="1"/>
</dbReference>
<feature type="domain" description="Glycosyltransferase subfamily 4-like N-terminal" evidence="2">
    <location>
        <begin position="13"/>
        <end position="160"/>
    </location>
</feature>
<dbReference type="GO" id="GO:0016757">
    <property type="term" value="F:glycosyltransferase activity"/>
    <property type="evidence" value="ECO:0007669"/>
    <property type="project" value="InterPro"/>
</dbReference>
<dbReference type="PANTHER" id="PTHR45947:SF3">
    <property type="entry name" value="SULFOQUINOVOSYL TRANSFERASE SQD2"/>
    <property type="match status" value="1"/>
</dbReference>
<dbReference type="InterPro" id="IPR050194">
    <property type="entry name" value="Glycosyltransferase_grp1"/>
</dbReference>
<feature type="domain" description="Glycosyl transferase family 1" evidence="1">
    <location>
        <begin position="179"/>
        <end position="338"/>
    </location>
</feature>
<dbReference type="EMBL" id="CADIKI010000003">
    <property type="protein sequence ID" value="CAB3783072.1"/>
    <property type="molecule type" value="Genomic_DNA"/>
</dbReference>
<evidence type="ECO:0000313" key="4">
    <source>
        <dbReference type="Proteomes" id="UP000494252"/>
    </source>
</evidence>
<dbReference type="Proteomes" id="UP000494252">
    <property type="component" value="Unassembled WGS sequence"/>
</dbReference>
<evidence type="ECO:0000313" key="3">
    <source>
        <dbReference type="EMBL" id="CAB3783072.1"/>
    </source>
</evidence>
<dbReference type="SUPFAM" id="SSF53756">
    <property type="entry name" value="UDP-Glycosyltransferase/glycogen phosphorylase"/>
    <property type="match status" value="1"/>
</dbReference>
<dbReference type="Pfam" id="PF00534">
    <property type="entry name" value="Glycos_transf_1"/>
    <property type="match status" value="1"/>
</dbReference>
<proteinExistence type="predicted"/>